<evidence type="ECO:0000256" key="1">
    <source>
        <dbReference type="ARBA" id="ARBA00000085"/>
    </source>
</evidence>
<dbReference type="AlphaFoldDB" id="A0A2P2DVJ5"/>
<dbReference type="Pfam" id="PF08448">
    <property type="entry name" value="PAS_4"/>
    <property type="match status" value="1"/>
</dbReference>
<keyword evidence="4" id="KW-0808">Transferase</keyword>
<dbReference type="SUPFAM" id="SSF55874">
    <property type="entry name" value="ATPase domain of HSP90 chaperone/DNA topoisomerase II/histidine kinase"/>
    <property type="match status" value="1"/>
</dbReference>
<keyword evidence="3" id="KW-0597">Phosphoprotein</keyword>
<dbReference type="NCBIfam" id="TIGR00229">
    <property type="entry name" value="sensory_box"/>
    <property type="match status" value="1"/>
</dbReference>
<feature type="domain" description="PAS" evidence="9">
    <location>
        <begin position="23"/>
        <end position="78"/>
    </location>
</feature>
<accession>A0A2P2DVJ5</accession>
<dbReference type="CDD" id="cd00130">
    <property type="entry name" value="PAS"/>
    <property type="match status" value="1"/>
</dbReference>
<dbReference type="InterPro" id="IPR036890">
    <property type="entry name" value="HATPase_C_sf"/>
</dbReference>
<evidence type="ECO:0000256" key="4">
    <source>
        <dbReference type="ARBA" id="ARBA00022679"/>
    </source>
</evidence>
<keyword evidence="6" id="KW-0418">Kinase</keyword>
<sequence length="478" mass="55318">MDGISDSHFLLQMVGENYPNGSISLIDQNLHFIYTNGSGFKKFGIDPSSFLRKSIFEVLQPEVYTPIKANLPKVLSGESVVHEVSTRNSHFLNAYKPIVNAEGKVEAFILTSQDITEFKRLEAEHVKLKNVIQKSINEIYIFDPETFKIEYVNDAGLKNLKYNFEEVKQKTIFDIKTNIKEETFKSWIKPVLDRQTETIVFETINKRSDGSFYPVEVHLQLVFHEGKSSIFTIVLDISNVKQYEMNIQEKKEELAATIEELNATTEELKEQNDQLLKLLEEKENLFKEIHHRIKNNLQMILSLLYIKSLNTKDPNLINFIQDTKNRILSISLLHEQLLKLKSINKLDINQYFSSLIQNIMASYKEPNKDYKLHFDVERFELSTDKIVYLGLITNEIISNIYKHAYPNQPNGDIFFKCLRNGSRCSFSIGDKGKGKLDFSKASKSYGTQLIQIFSDQLNARLTIDTTNGLFYIIEFEIE</sequence>
<dbReference type="Pfam" id="PF13426">
    <property type="entry name" value="PAS_9"/>
    <property type="match status" value="1"/>
</dbReference>
<dbReference type="PANTHER" id="PTHR41523">
    <property type="entry name" value="TWO-COMPONENT SYSTEM SENSOR PROTEIN"/>
    <property type="match status" value="1"/>
</dbReference>
<evidence type="ECO:0000256" key="6">
    <source>
        <dbReference type="ARBA" id="ARBA00022777"/>
    </source>
</evidence>
<evidence type="ECO:0000256" key="3">
    <source>
        <dbReference type="ARBA" id="ARBA00022553"/>
    </source>
</evidence>
<evidence type="ECO:0000313" key="11">
    <source>
        <dbReference type="Proteomes" id="UP000245133"/>
    </source>
</evidence>
<dbReference type="Proteomes" id="UP000245133">
    <property type="component" value="Unassembled WGS sequence"/>
</dbReference>
<reference evidence="10 11" key="1">
    <citation type="submission" date="2018-02" db="EMBL/GenBank/DDBJ databases">
        <title>Novel Leptospira species isolated from soil and water in Japan.</title>
        <authorList>
            <person name="Nakao R."/>
            <person name="Masuzawa T."/>
        </authorList>
    </citation>
    <scope>NUCLEOTIDE SEQUENCE [LARGE SCALE GENOMIC DNA]</scope>
    <source>
        <strain evidence="10 11">YH101</strain>
    </source>
</reference>
<evidence type="ECO:0000256" key="5">
    <source>
        <dbReference type="ARBA" id="ARBA00022741"/>
    </source>
</evidence>
<dbReference type="Gene3D" id="3.30.565.10">
    <property type="entry name" value="Histidine kinase-like ATPase, C-terminal domain"/>
    <property type="match status" value="1"/>
</dbReference>
<keyword evidence="11" id="KW-1185">Reference proteome</keyword>
<proteinExistence type="predicted"/>
<dbReference type="PROSITE" id="PS50112">
    <property type="entry name" value="PAS"/>
    <property type="match status" value="1"/>
</dbReference>
<gene>
    <name evidence="10" type="ORF">LPTSP4_01560</name>
</gene>
<keyword evidence="5" id="KW-0547">Nucleotide-binding</keyword>
<dbReference type="Gene3D" id="3.30.450.20">
    <property type="entry name" value="PAS domain"/>
    <property type="match status" value="3"/>
</dbReference>
<keyword evidence="8" id="KW-0175">Coiled coil</keyword>
<dbReference type="SUPFAM" id="SSF55785">
    <property type="entry name" value="PYP-like sensor domain (PAS domain)"/>
    <property type="match status" value="2"/>
</dbReference>
<dbReference type="OrthoDB" id="9806821at2"/>
<evidence type="ECO:0000256" key="8">
    <source>
        <dbReference type="SAM" id="Coils"/>
    </source>
</evidence>
<dbReference type="InterPro" id="IPR011495">
    <property type="entry name" value="Sig_transdc_His_kin_sub2_dim/P"/>
</dbReference>
<dbReference type="EC" id="2.7.13.3" evidence="2"/>
<dbReference type="InterPro" id="IPR013656">
    <property type="entry name" value="PAS_4"/>
</dbReference>
<name>A0A2P2DVJ5_9LEPT</name>
<dbReference type="GO" id="GO:0004673">
    <property type="term" value="F:protein histidine kinase activity"/>
    <property type="evidence" value="ECO:0007669"/>
    <property type="project" value="UniProtKB-EC"/>
</dbReference>
<dbReference type="Pfam" id="PF07568">
    <property type="entry name" value="HisKA_2"/>
    <property type="match status" value="1"/>
</dbReference>
<protein>
    <recommendedName>
        <fullName evidence="2">histidine kinase</fullName>
        <ecNumber evidence="2">2.7.13.3</ecNumber>
    </recommendedName>
</protein>
<comment type="catalytic activity">
    <reaction evidence="1">
        <text>ATP + protein L-histidine = ADP + protein N-phospho-L-histidine.</text>
        <dbReference type="EC" id="2.7.13.3"/>
    </reaction>
</comment>
<dbReference type="EMBL" id="BFBB01000002">
    <property type="protein sequence ID" value="GBF48656.1"/>
    <property type="molecule type" value="Genomic_DNA"/>
</dbReference>
<dbReference type="InterPro" id="IPR035965">
    <property type="entry name" value="PAS-like_dom_sf"/>
</dbReference>
<dbReference type="RefSeq" id="WP_108972718.1">
    <property type="nucleotide sequence ID" value="NZ_BFBB01000002.1"/>
</dbReference>
<dbReference type="PANTHER" id="PTHR41523:SF8">
    <property type="entry name" value="ETHYLENE RESPONSE SENSOR PROTEIN"/>
    <property type="match status" value="1"/>
</dbReference>
<comment type="caution">
    <text evidence="10">The sequence shown here is derived from an EMBL/GenBank/DDBJ whole genome shotgun (WGS) entry which is preliminary data.</text>
</comment>
<feature type="coiled-coil region" evidence="8">
    <location>
        <begin position="240"/>
        <end position="288"/>
    </location>
</feature>
<keyword evidence="7" id="KW-0067">ATP-binding</keyword>
<dbReference type="InterPro" id="IPR000014">
    <property type="entry name" value="PAS"/>
</dbReference>
<evidence type="ECO:0000259" key="9">
    <source>
        <dbReference type="PROSITE" id="PS50112"/>
    </source>
</evidence>
<evidence type="ECO:0000313" key="10">
    <source>
        <dbReference type="EMBL" id="GBF48656.1"/>
    </source>
</evidence>
<organism evidence="10 11">
    <name type="scientific">Leptospira ryugenii</name>
    <dbReference type="NCBI Taxonomy" id="1917863"/>
    <lineage>
        <taxon>Bacteria</taxon>
        <taxon>Pseudomonadati</taxon>
        <taxon>Spirochaetota</taxon>
        <taxon>Spirochaetia</taxon>
        <taxon>Leptospirales</taxon>
        <taxon>Leptospiraceae</taxon>
        <taxon>Leptospira</taxon>
    </lineage>
</organism>
<evidence type="ECO:0000256" key="7">
    <source>
        <dbReference type="ARBA" id="ARBA00022840"/>
    </source>
</evidence>
<dbReference type="GO" id="GO:0005524">
    <property type="term" value="F:ATP binding"/>
    <property type="evidence" value="ECO:0007669"/>
    <property type="project" value="UniProtKB-KW"/>
</dbReference>
<evidence type="ECO:0000256" key="2">
    <source>
        <dbReference type="ARBA" id="ARBA00012438"/>
    </source>
</evidence>